<reference evidence="13 14" key="1">
    <citation type="submission" date="2024-05" db="EMBL/GenBank/DDBJ databases">
        <title>Haplotype-resolved chromosome-level genome assembly of Huyou (Citrus changshanensis).</title>
        <authorList>
            <person name="Miao C."/>
            <person name="Chen W."/>
            <person name="Wu Y."/>
            <person name="Wang L."/>
            <person name="Zhao S."/>
            <person name="Grierson D."/>
            <person name="Xu C."/>
            <person name="Chen K."/>
        </authorList>
    </citation>
    <scope>NUCLEOTIDE SEQUENCE [LARGE SCALE GENOMIC DNA]</scope>
    <source>
        <strain evidence="13">01-14</strain>
        <tissue evidence="13">Leaf</tissue>
    </source>
</reference>
<keyword evidence="8" id="KW-0863">Zinc-finger</keyword>
<dbReference type="AlphaFoldDB" id="A0AAP0M8J8"/>
<dbReference type="EC" id="2.3.2.31" evidence="4"/>
<gene>
    <name evidence="13" type="ORF">WN944_016005</name>
</gene>
<comment type="cofactor">
    <cofactor evidence="2">
        <name>Zn(2+)</name>
        <dbReference type="ChEBI" id="CHEBI:29105"/>
    </cofactor>
</comment>
<feature type="transmembrane region" description="Helical" evidence="11">
    <location>
        <begin position="184"/>
        <end position="204"/>
    </location>
</feature>
<protein>
    <recommendedName>
        <fullName evidence="4">RBR-type E3 ubiquitin transferase</fullName>
        <ecNumber evidence="4">2.3.2.31</ecNumber>
    </recommendedName>
</protein>
<dbReference type="SUPFAM" id="SSF57850">
    <property type="entry name" value="RING/U-box"/>
    <property type="match status" value="2"/>
</dbReference>
<dbReference type="InterPro" id="IPR031127">
    <property type="entry name" value="E3_UB_ligase_RBR"/>
</dbReference>
<dbReference type="Gene3D" id="1.20.120.1750">
    <property type="match status" value="1"/>
</dbReference>
<evidence type="ECO:0000256" key="8">
    <source>
        <dbReference type="ARBA" id="ARBA00022771"/>
    </source>
</evidence>
<dbReference type="EMBL" id="JBCGBO010000005">
    <property type="protein sequence ID" value="KAK9200806.1"/>
    <property type="molecule type" value="Genomic_DNA"/>
</dbReference>
<keyword evidence="14" id="KW-1185">Reference proteome</keyword>
<comment type="pathway">
    <text evidence="3">Protein modification; protein ubiquitination.</text>
</comment>
<dbReference type="PANTHER" id="PTHR11685">
    <property type="entry name" value="RBR FAMILY RING FINGER AND IBR DOMAIN-CONTAINING"/>
    <property type="match status" value="1"/>
</dbReference>
<comment type="caution">
    <text evidence="13">The sequence shown here is derived from an EMBL/GenBank/DDBJ whole genome shotgun (WGS) entry which is preliminary data.</text>
</comment>
<comment type="catalytic activity">
    <reaction evidence="1">
        <text>[E2 ubiquitin-conjugating enzyme]-S-ubiquitinyl-L-cysteine + [acceptor protein]-L-lysine = [E2 ubiquitin-conjugating enzyme]-L-cysteine + [acceptor protein]-N(6)-ubiquitinyl-L-lysine.</text>
        <dbReference type="EC" id="2.3.2.31"/>
    </reaction>
</comment>
<evidence type="ECO:0000256" key="10">
    <source>
        <dbReference type="ARBA" id="ARBA00022833"/>
    </source>
</evidence>
<evidence type="ECO:0000256" key="2">
    <source>
        <dbReference type="ARBA" id="ARBA00001947"/>
    </source>
</evidence>
<evidence type="ECO:0000259" key="12">
    <source>
        <dbReference type="PROSITE" id="PS51873"/>
    </source>
</evidence>
<sequence length="205" mass="23780">MHSQIQRIQGSRQQHANTAKIECPGLRCEQFLDPFSCKSMIPPSLFSKWCDILCEDYVLGFERSYCPNRNCMALVVNECERKGTLKKARCPNCMRWFCFRCKSNWHAGYRCEEIGDLLGDRNDMLFGRLVKSKNWVRCPGCGHCVERRDGCPVMKCRCNTYFCYKCGGKCPSGCLCKEKGHIYIHYYQLPTMFALFLQFLVAVLL</sequence>
<keyword evidence="11" id="KW-0472">Membrane</keyword>
<evidence type="ECO:0000256" key="3">
    <source>
        <dbReference type="ARBA" id="ARBA00004906"/>
    </source>
</evidence>
<keyword evidence="10" id="KW-0862">Zinc</keyword>
<evidence type="ECO:0000256" key="5">
    <source>
        <dbReference type="ARBA" id="ARBA00022679"/>
    </source>
</evidence>
<evidence type="ECO:0000313" key="13">
    <source>
        <dbReference type="EMBL" id="KAK9200806.1"/>
    </source>
</evidence>
<evidence type="ECO:0000256" key="11">
    <source>
        <dbReference type="SAM" id="Phobius"/>
    </source>
</evidence>
<dbReference type="GO" id="GO:0016567">
    <property type="term" value="P:protein ubiquitination"/>
    <property type="evidence" value="ECO:0007669"/>
    <property type="project" value="InterPro"/>
</dbReference>
<dbReference type="InterPro" id="IPR044066">
    <property type="entry name" value="TRIAD_supradom"/>
</dbReference>
<dbReference type="Pfam" id="PF01485">
    <property type="entry name" value="IBR"/>
    <property type="match status" value="2"/>
</dbReference>
<dbReference type="GO" id="GO:0008270">
    <property type="term" value="F:zinc ion binding"/>
    <property type="evidence" value="ECO:0007669"/>
    <property type="project" value="UniProtKB-KW"/>
</dbReference>
<keyword evidence="9" id="KW-0833">Ubl conjugation pathway</keyword>
<keyword evidence="6" id="KW-0479">Metal-binding</keyword>
<dbReference type="InterPro" id="IPR002867">
    <property type="entry name" value="IBR_dom"/>
</dbReference>
<keyword evidence="7" id="KW-0677">Repeat</keyword>
<dbReference type="PROSITE" id="PS51873">
    <property type="entry name" value="TRIAD"/>
    <property type="match status" value="1"/>
</dbReference>
<evidence type="ECO:0000256" key="6">
    <source>
        <dbReference type="ARBA" id="ARBA00022723"/>
    </source>
</evidence>
<name>A0AAP0M8J8_9ROSI</name>
<keyword evidence="11" id="KW-1133">Transmembrane helix</keyword>
<proteinExistence type="predicted"/>
<organism evidence="13 14">
    <name type="scientific">Citrus x changshan-huyou</name>
    <dbReference type="NCBI Taxonomy" id="2935761"/>
    <lineage>
        <taxon>Eukaryota</taxon>
        <taxon>Viridiplantae</taxon>
        <taxon>Streptophyta</taxon>
        <taxon>Embryophyta</taxon>
        <taxon>Tracheophyta</taxon>
        <taxon>Spermatophyta</taxon>
        <taxon>Magnoliopsida</taxon>
        <taxon>eudicotyledons</taxon>
        <taxon>Gunneridae</taxon>
        <taxon>Pentapetalae</taxon>
        <taxon>rosids</taxon>
        <taxon>malvids</taxon>
        <taxon>Sapindales</taxon>
        <taxon>Rutaceae</taxon>
        <taxon>Aurantioideae</taxon>
        <taxon>Citrus</taxon>
    </lineage>
</organism>
<keyword evidence="5" id="KW-0808">Transferase</keyword>
<dbReference type="SMART" id="SM00647">
    <property type="entry name" value="IBR"/>
    <property type="match status" value="2"/>
</dbReference>
<evidence type="ECO:0000256" key="9">
    <source>
        <dbReference type="ARBA" id="ARBA00022786"/>
    </source>
</evidence>
<accession>A0AAP0M8J8</accession>
<evidence type="ECO:0000313" key="14">
    <source>
        <dbReference type="Proteomes" id="UP001428341"/>
    </source>
</evidence>
<dbReference type="GO" id="GO:0061630">
    <property type="term" value="F:ubiquitin protein ligase activity"/>
    <property type="evidence" value="ECO:0007669"/>
    <property type="project" value="UniProtKB-EC"/>
</dbReference>
<evidence type="ECO:0000256" key="7">
    <source>
        <dbReference type="ARBA" id="ARBA00022737"/>
    </source>
</evidence>
<feature type="domain" description="RING-type" evidence="12">
    <location>
        <begin position="1"/>
        <end position="187"/>
    </location>
</feature>
<keyword evidence="11" id="KW-0812">Transmembrane</keyword>
<dbReference type="Proteomes" id="UP001428341">
    <property type="component" value="Unassembled WGS sequence"/>
</dbReference>
<evidence type="ECO:0000256" key="1">
    <source>
        <dbReference type="ARBA" id="ARBA00001798"/>
    </source>
</evidence>
<evidence type="ECO:0000256" key="4">
    <source>
        <dbReference type="ARBA" id="ARBA00012251"/>
    </source>
</evidence>